<dbReference type="RefSeq" id="WP_184876099.1">
    <property type="nucleotide sequence ID" value="NZ_JACHEF010000006.1"/>
</dbReference>
<accession>A0A841PC06</accession>
<dbReference type="EMBL" id="JACHEF010000006">
    <property type="protein sequence ID" value="MBB6412854.1"/>
    <property type="molecule type" value="Genomic_DNA"/>
</dbReference>
<gene>
    <name evidence="1" type="ORF">HNQ71_005546</name>
</gene>
<name>A0A841PC06_9HYPH</name>
<proteinExistence type="predicted"/>
<dbReference type="AlphaFoldDB" id="A0A841PC06"/>
<protein>
    <submittedName>
        <fullName evidence="1">Putative membrane protein</fullName>
    </submittedName>
</protein>
<dbReference type="Proteomes" id="UP000556329">
    <property type="component" value="Unassembled WGS sequence"/>
</dbReference>
<evidence type="ECO:0000313" key="1">
    <source>
        <dbReference type="EMBL" id="MBB6412854.1"/>
    </source>
</evidence>
<sequence length="165" mass="17120">MSDLVVIVYPSEAKAEEVRQRLFALQKEYLINIGDAVIATRTEAGNVKLSQIMNTTVTGAVSGSFWGLLIGVIFLNPVVGVAIGAASGALGGALTDVGINDAFMKDLSATLQPGNAALFVLVHGMTADKVLSAIKGFGGVVLKTSLDETKEQILREALSQASEAA</sequence>
<evidence type="ECO:0000313" key="2">
    <source>
        <dbReference type="Proteomes" id="UP000556329"/>
    </source>
</evidence>
<keyword evidence="2" id="KW-1185">Reference proteome</keyword>
<dbReference type="Pfam" id="PF06897">
    <property type="entry name" value="DUF1269"/>
    <property type="match status" value="1"/>
</dbReference>
<comment type="caution">
    <text evidence="1">The sequence shown here is derived from an EMBL/GenBank/DDBJ whole genome shotgun (WGS) entry which is preliminary data.</text>
</comment>
<reference evidence="1 2" key="1">
    <citation type="submission" date="2020-08" db="EMBL/GenBank/DDBJ databases">
        <title>Genomic Encyclopedia of Type Strains, Phase IV (KMG-IV): sequencing the most valuable type-strain genomes for metagenomic binning, comparative biology and taxonomic classification.</title>
        <authorList>
            <person name="Goeker M."/>
        </authorList>
    </citation>
    <scope>NUCLEOTIDE SEQUENCE [LARGE SCALE GENOMIC DNA]</scope>
    <source>
        <strain evidence="1 2">DSM 100039</strain>
    </source>
</reference>
<dbReference type="InterPro" id="IPR009200">
    <property type="entry name" value="DUF1269_membrane"/>
</dbReference>
<organism evidence="1 2">
    <name type="scientific">Mesorhizobium sangaii</name>
    <dbReference type="NCBI Taxonomy" id="505389"/>
    <lineage>
        <taxon>Bacteria</taxon>
        <taxon>Pseudomonadati</taxon>
        <taxon>Pseudomonadota</taxon>
        <taxon>Alphaproteobacteria</taxon>
        <taxon>Hyphomicrobiales</taxon>
        <taxon>Phyllobacteriaceae</taxon>
        <taxon>Mesorhizobium</taxon>
    </lineage>
</organism>